<evidence type="ECO:0000256" key="6">
    <source>
        <dbReference type="SAM" id="Phobius"/>
    </source>
</evidence>
<evidence type="ECO:0000256" key="5">
    <source>
        <dbReference type="ARBA" id="ARBA00023136"/>
    </source>
</evidence>
<dbReference type="GO" id="GO:0022857">
    <property type="term" value="F:transmembrane transporter activity"/>
    <property type="evidence" value="ECO:0007669"/>
    <property type="project" value="InterPro"/>
</dbReference>
<evidence type="ECO:0000313" key="8">
    <source>
        <dbReference type="Proteomes" id="UP000010802"/>
    </source>
</evidence>
<proteinExistence type="predicted"/>
<feature type="transmembrane region" description="Helical" evidence="6">
    <location>
        <begin position="139"/>
        <end position="159"/>
    </location>
</feature>
<dbReference type="KEGG" id="tep:TepRe1_1578"/>
<sequence>MLQNLLLNSLEQGMVYGIMAMGVYITFKILKFSDLTVDGSFPLGAAIAAALIVGGYHPFFATLAALLAGALAGCITGILNTKAGISDLLSGILTMTSLYSINLRIMGRPNTPLLNQPTIYSVIDTFVKGIWPAFPSKHVYLIFFIIFALLIKFIVDAFLKTQIGFALRATGDNPQMIRSQGVNTDLAKIIGLVISNSLVALSGALVAQYLGFADAGMGVGTIVAGLASVIIGDTLLGGRTVFISTLGVLFGSFLYRFSISLVLSFRLAQASDLKLFTAIVVVIALTAPQIKQALKLRIKGCDSYGNS</sequence>
<dbReference type="eggNOG" id="COG4120">
    <property type="taxonomic scope" value="Bacteria"/>
</dbReference>
<evidence type="ECO:0000256" key="4">
    <source>
        <dbReference type="ARBA" id="ARBA00022989"/>
    </source>
</evidence>
<evidence type="ECO:0000313" key="7">
    <source>
        <dbReference type="EMBL" id="CCP26484.1"/>
    </source>
</evidence>
<keyword evidence="8" id="KW-1185">Reference proteome</keyword>
<name>F4LWC0_TEPAE</name>
<gene>
    <name evidence="7" type="ordered locus">TEPIRE1_1700</name>
</gene>
<dbReference type="PANTHER" id="PTHR32196">
    <property type="entry name" value="ABC TRANSPORTER PERMEASE PROTEIN YPHD-RELATED-RELATED"/>
    <property type="match status" value="1"/>
</dbReference>
<dbReference type="CDD" id="cd06574">
    <property type="entry name" value="TM_PBP1_branched-chain-AA_like"/>
    <property type="match status" value="1"/>
</dbReference>
<feature type="transmembrane region" description="Helical" evidence="6">
    <location>
        <begin position="12"/>
        <end position="30"/>
    </location>
</feature>
<dbReference type="PANTHER" id="PTHR32196:SF69">
    <property type="entry name" value="BRANCHED-CHAIN AMINO ACID TRANSPORT SYSTEM, PERMEASE PROTEIN"/>
    <property type="match status" value="1"/>
</dbReference>
<keyword evidence="4 6" id="KW-1133">Transmembrane helix</keyword>
<feature type="transmembrane region" description="Helical" evidence="6">
    <location>
        <begin position="216"/>
        <end position="236"/>
    </location>
</feature>
<dbReference type="Pfam" id="PF02653">
    <property type="entry name" value="BPD_transp_2"/>
    <property type="match status" value="1"/>
</dbReference>
<feature type="transmembrane region" description="Helical" evidence="6">
    <location>
        <begin position="273"/>
        <end position="290"/>
    </location>
</feature>
<keyword evidence="3 6" id="KW-0812">Transmembrane</keyword>
<comment type="subcellular location">
    <subcellularLocation>
        <location evidence="1">Cell membrane</location>
        <topology evidence="1">Multi-pass membrane protein</topology>
    </subcellularLocation>
</comment>
<accession>L0S1X5</accession>
<organism evidence="7 8">
    <name type="scientific">Tepidanaerobacter acetatoxydans (strain DSM 21804 / JCM 16047 / Re1)</name>
    <dbReference type="NCBI Taxonomy" id="1209989"/>
    <lineage>
        <taxon>Bacteria</taxon>
        <taxon>Bacillati</taxon>
        <taxon>Bacillota</taxon>
        <taxon>Clostridia</taxon>
        <taxon>Thermosediminibacterales</taxon>
        <taxon>Tepidanaerobacteraceae</taxon>
        <taxon>Tepidanaerobacter</taxon>
    </lineage>
</organism>
<feature type="transmembrane region" description="Helical" evidence="6">
    <location>
        <begin position="248"/>
        <end position="267"/>
    </location>
</feature>
<evidence type="ECO:0000256" key="3">
    <source>
        <dbReference type="ARBA" id="ARBA00022692"/>
    </source>
</evidence>
<accession>F4LWC0</accession>
<dbReference type="KEGG" id="tae:TepiRe1_1700"/>
<dbReference type="InterPro" id="IPR001851">
    <property type="entry name" value="ABC_transp_permease"/>
</dbReference>
<dbReference type="HOGENOM" id="CLU_067296_0_0_9"/>
<dbReference type="EMBL" id="HF563609">
    <property type="protein sequence ID" value="CCP26484.1"/>
    <property type="molecule type" value="Genomic_DNA"/>
</dbReference>
<dbReference type="PATRIC" id="fig|1209989.3.peg.1954"/>
<dbReference type="OrthoDB" id="9778389at2"/>
<keyword evidence="5 6" id="KW-0472">Membrane</keyword>
<keyword evidence="2" id="KW-1003">Cell membrane</keyword>
<evidence type="ECO:0000256" key="1">
    <source>
        <dbReference type="ARBA" id="ARBA00004651"/>
    </source>
</evidence>
<dbReference type="STRING" id="1209989.TepRe1_1578"/>
<protein>
    <submittedName>
        <fullName evidence="7">ABC-type transporter, integral membrane subunit</fullName>
    </submittedName>
</protein>
<dbReference type="AlphaFoldDB" id="F4LWC0"/>
<feature type="transmembrane region" description="Helical" evidence="6">
    <location>
        <begin position="186"/>
        <end position="210"/>
    </location>
</feature>
<reference evidence="8" key="1">
    <citation type="journal article" date="2013" name="Genome Announc.">
        <title>First genome sequence of a syntrophic acetate-oxidizing bacterium, Tepidanaerobacter acetatoxydans strain Re1.</title>
        <authorList>
            <person name="Manzoor S."/>
            <person name="Bongcam-Rudloff E."/>
            <person name="Schnurer A."/>
            <person name="Muller B."/>
        </authorList>
    </citation>
    <scope>NUCLEOTIDE SEQUENCE [LARGE SCALE GENOMIC DNA]</scope>
    <source>
        <strain evidence="8">Re1</strain>
    </source>
</reference>
<dbReference type="RefSeq" id="WP_013778641.1">
    <property type="nucleotide sequence ID" value="NC_015519.1"/>
</dbReference>
<feature type="transmembrane region" description="Helical" evidence="6">
    <location>
        <begin position="88"/>
        <end position="107"/>
    </location>
</feature>
<dbReference type="Proteomes" id="UP000010802">
    <property type="component" value="Chromosome"/>
</dbReference>
<dbReference type="GO" id="GO:0005886">
    <property type="term" value="C:plasma membrane"/>
    <property type="evidence" value="ECO:0007669"/>
    <property type="project" value="UniProtKB-SubCell"/>
</dbReference>
<evidence type="ECO:0000256" key="2">
    <source>
        <dbReference type="ARBA" id="ARBA00022475"/>
    </source>
</evidence>